<name>A0ABV4XPQ8_9CYAN</name>
<reference evidence="2 3" key="1">
    <citation type="submission" date="2024-09" db="EMBL/GenBank/DDBJ databases">
        <title>Floridaenema gen nov. (Aerosakkonemataceae, Aerosakkonematales ord. nov., Cyanobacteria) from benthic tropical and subtropical fresh waters, with the description of four new species.</title>
        <authorList>
            <person name="Moretto J.A."/>
            <person name="Berthold D.E."/>
            <person name="Lefler F.W."/>
            <person name="Huang I.-S."/>
            <person name="Laughinghouse H. IV."/>
        </authorList>
    </citation>
    <scope>NUCLEOTIDE SEQUENCE [LARGE SCALE GENOMIC DNA]</scope>
    <source>
        <strain evidence="2 3">BLCC-F50</strain>
    </source>
</reference>
<dbReference type="EMBL" id="JBHFNR010000082">
    <property type="protein sequence ID" value="MFB2893656.1"/>
    <property type="molecule type" value="Genomic_DNA"/>
</dbReference>
<dbReference type="Proteomes" id="UP001576784">
    <property type="component" value="Unassembled WGS sequence"/>
</dbReference>
<dbReference type="RefSeq" id="WP_413263316.1">
    <property type="nucleotide sequence ID" value="NZ_JBHFNR010000082.1"/>
</dbReference>
<protein>
    <submittedName>
        <fullName evidence="2">GIY-YIG nuclease family protein</fullName>
    </submittedName>
</protein>
<dbReference type="SUPFAM" id="SSF82771">
    <property type="entry name" value="GIY-YIG endonuclease"/>
    <property type="match status" value="1"/>
</dbReference>
<evidence type="ECO:0000313" key="3">
    <source>
        <dbReference type="Proteomes" id="UP001576784"/>
    </source>
</evidence>
<evidence type="ECO:0000313" key="2">
    <source>
        <dbReference type="EMBL" id="MFB2893656.1"/>
    </source>
</evidence>
<dbReference type="InterPro" id="IPR035901">
    <property type="entry name" value="GIY-YIG_endonuc_sf"/>
</dbReference>
<keyword evidence="3" id="KW-1185">Reference proteome</keyword>
<accession>A0ABV4XPQ8</accession>
<sequence length="110" mass="12752">MSWSITQRFTPDNVNEVPNNLKGIYAIWGENDNSLYYGMSRSCIKDRLQAHVKKWRNGSKAIAMLLDTGAAGQLFFAYKETNEPRLEEAVLIRSEMPWGNRRRESVRLED</sequence>
<dbReference type="InterPro" id="IPR000305">
    <property type="entry name" value="GIY-YIG_endonuc"/>
</dbReference>
<dbReference type="PROSITE" id="PS50164">
    <property type="entry name" value="GIY_YIG"/>
    <property type="match status" value="1"/>
</dbReference>
<gene>
    <name evidence="2" type="ORF">ACE1CI_12155</name>
</gene>
<organism evidence="2 3">
    <name type="scientific">Floridaenema flaviceps BLCC-F50</name>
    <dbReference type="NCBI Taxonomy" id="3153642"/>
    <lineage>
        <taxon>Bacteria</taxon>
        <taxon>Bacillati</taxon>
        <taxon>Cyanobacteriota</taxon>
        <taxon>Cyanophyceae</taxon>
        <taxon>Oscillatoriophycideae</taxon>
        <taxon>Aerosakkonematales</taxon>
        <taxon>Aerosakkonemataceae</taxon>
        <taxon>Floridanema</taxon>
        <taxon>Floridanema flaviceps</taxon>
    </lineage>
</organism>
<comment type="caution">
    <text evidence="2">The sequence shown here is derived from an EMBL/GenBank/DDBJ whole genome shotgun (WGS) entry which is preliminary data.</text>
</comment>
<feature type="domain" description="GIY-YIG" evidence="1">
    <location>
        <begin position="20"/>
        <end position="101"/>
    </location>
</feature>
<evidence type="ECO:0000259" key="1">
    <source>
        <dbReference type="PROSITE" id="PS50164"/>
    </source>
</evidence>
<proteinExistence type="predicted"/>